<keyword evidence="2" id="KW-1185">Reference proteome</keyword>
<reference evidence="1 2" key="1">
    <citation type="journal article" date="2016" name="Genome Biol. Evol.">
        <title>Gene Family Evolution Reflects Adaptation to Soil Environmental Stressors in the Genome of the Collembolan Orchesella cincta.</title>
        <authorList>
            <person name="Faddeeva-Vakhrusheva A."/>
            <person name="Derks M.F."/>
            <person name="Anvar S.Y."/>
            <person name="Agamennone V."/>
            <person name="Suring W."/>
            <person name="Smit S."/>
            <person name="van Straalen N.M."/>
            <person name="Roelofs D."/>
        </authorList>
    </citation>
    <scope>NUCLEOTIDE SEQUENCE [LARGE SCALE GENOMIC DNA]</scope>
    <source>
        <tissue evidence="1">Mixed pool</tissue>
    </source>
</reference>
<proteinExistence type="predicted"/>
<dbReference type="AlphaFoldDB" id="A0A1D2MVT7"/>
<name>A0A1D2MVT7_ORCCI</name>
<dbReference type="EMBL" id="LJIJ01000476">
    <property type="protein sequence ID" value="ODM97062.1"/>
    <property type="molecule type" value="Genomic_DNA"/>
</dbReference>
<protein>
    <submittedName>
        <fullName evidence="1">Exotoxin A</fullName>
    </submittedName>
</protein>
<dbReference type="Proteomes" id="UP000094527">
    <property type="component" value="Unassembled WGS sequence"/>
</dbReference>
<comment type="caution">
    <text evidence="1">The sequence shown here is derived from an EMBL/GenBank/DDBJ whole genome shotgun (WGS) entry which is preliminary data.</text>
</comment>
<evidence type="ECO:0000313" key="2">
    <source>
        <dbReference type="Proteomes" id="UP000094527"/>
    </source>
</evidence>
<sequence>MGVEGFIMRRRRRSISAGETESYLDSKMESLPESQRTELLMAWKGLERLLGHPVQFQMDACIEATNSFSRRQSLLGWGLLEFQL</sequence>
<gene>
    <name evidence="1" type="ORF">Ocin01_09615</name>
</gene>
<evidence type="ECO:0000313" key="1">
    <source>
        <dbReference type="EMBL" id="ODM97062.1"/>
    </source>
</evidence>
<organism evidence="1 2">
    <name type="scientific">Orchesella cincta</name>
    <name type="common">Springtail</name>
    <name type="synonym">Podura cincta</name>
    <dbReference type="NCBI Taxonomy" id="48709"/>
    <lineage>
        <taxon>Eukaryota</taxon>
        <taxon>Metazoa</taxon>
        <taxon>Ecdysozoa</taxon>
        <taxon>Arthropoda</taxon>
        <taxon>Hexapoda</taxon>
        <taxon>Collembola</taxon>
        <taxon>Entomobryomorpha</taxon>
        <taxon>Entomobryoidea</taxon>
        <taxon>Orchesellidae</taxon>
        <taxon>Orchesellinae</taxon>
        <taxon>Orchesella</taxon>
    </lineage>
</organism>
<accession>A0A1D2MVT7</accession>